<keyword evidence="2" id="KW-0677">Repeat</keyword>
<dbReference type="EMBL" id="DTHS01000026">
    <property type="protein sequence ID" value="HHR48830.1"/>
    <property type="molecule type" value="Genomic_DNA"/>
</dbReference>
<dbReference type="PANTHER" id="PTHR24412">
    <property type="entry name" value="KELCH PROTEIN"/>
    <property type="match status" value="1"/>
</dbReference>
<dbReference type="SUPFAM" id="SSF117281">
    <property type="entry name" value="Kelch motif"/>
    <property type="match status" value="1"/>
</dbReference>
<dbReference type="Gene3D" id="2.120.10.80">
    <property type="entry name" value="Kelch-type beta propeller"/>
    <property type="match status" value="1"/>
</dbReference>
<reference evidence="3" key="1">
    <citation type="journal article" date="2020" name="mSystems">
        <title>Genome- and Community-Level Interaction Insights into Carbon Utilization and Element Cycling Functions of Hydrothermarchaeota in Hydrothermal Sediment.</title>
        <authorList>
            <person name="Zhou Z."/>
            <person name="Liu Y."/>
            <person name="Xu W."/>
            <person name="Pan J."/>
            <person name="Luo Z.H."/>
            <person name="Li M."/>
        </authorList>
    </citation>
    <scope>NUCLEOTIDE SEQUENCE [LARGE SCALE GENOMIC DNA]</scope>
    <source>
        <strain evidence="3">SpSt-791</strain>
    </source>
</reference>
<name>A0A7V6CN76_UNCW3</name>
<proteinExistence type="predicted"/>
<protein>
    <submittedName>
        <fullName evidence="3">Uncharacterized protein</fullName>
    </submittedName>
</protein>
<evidence type="ECO:0000256" key="1">
    <source>
        <dbReference type="ARBA" id="ARBA00022441"/>
    </source>
</evidence>
<dbReference type="PANTHER" id="PTHR24412:SF489">
    <property type="entry name" value="RING FINGER DOMAIN AND KELCH REPEAT-CONTAINING PROTEIN DDB_G0271372"/>
    <property type="match status" value="1"/>
</dbReference>
<dbReference type="AlphaFoldDB" id="A0A7V6CN76"/>
<organism evidence="3">
    <name type="scientific">candidate division WOR-3 bacterium</name>
    <dbReference type="NCBI Taxonomy" id="2052148"/>
    <lineage>
        <taxon>Bacteria</taxon>
        <taxon>Bacteria division WOR-3</taxon>
    </lineage>
</organism>
<gene>
    <name evidence="3" type="ORF">ENV79_04210</name>
</gene>
<dbReference type="InterPro" id="IPR015915">
    <property type="entry name" value="Kelch-typ_b-propeller"/>
</dbReference>
<accession>A0A7V6CN76</accession>
<keyword evidence="1" id="KW-0880">Kelch repeat</keyword>
<evidence type="ECO:0000256" key="2">
    <source>
        <dbReference type="ARBA" id="ARBA00022737"/>
    </source>
</evidence>
<sequence>MGRIFLISLLIFTFVFNLDIAVKNIIRPTGIQEPGVYSPRVQIKNETAEEGTVAVYLKIFQFPNQNLVYLDTSSTTISGNATITIDFEPFNAQIGIYVVKCSLSAINDTNPLNDTLSSKLRIWEIPLNQWLLWDSVPLGASRKKVKSGGGMVDGSVQNEKRIFLMKGNKTNEFYLYEPIFNEWSKRCSIPYSLLNPKYLPRKGSCLAKAGQFIYLAVGNNTCEFLAYDLIGDSWTKKRPIPLGPENKALKGGSALAKGKILNKDYLFLIKGSNTREFYAYDLANDTWLALAPTPYLERETRIKKGSCLTSDGRNIYLLKGGVNEFFIYFPDSNKWQPLKPMPFYNRYGQKKKVKEGAALVYENGHDVIFAFKGGNTNEFWVYFVNGDSWHELPSLPLPPSNKKVKDGAALLLFAGGLFALKGNNTNEVWFFKYDFPLPFSAIKEAKLIKKERSLKLTSPLFDIIGRKVKVLKKGIYFDLEAKKIKKLLSAKF</sequence>
<evidence type="ECO:0000313" key="3">
    <source>
        <dbReference type="EMBL" id="HHR48830.1"/>
    </source>
</evidence>
<comment type="caution">
    <text evidence="3">The sequence shown here is derived from an EMBL/GenBank/DDBJ whole genome shotgun (WGS) entry which is preliminary data.</text>
</comment>